<dbReference type="InterPro" id="IPR059000">
    <property type="entry name" value="ATPase_P-type_domA"/>
</dbReference>
<dbReference type="InterPro" id="IPR023214">
    <property type="entry name" value="HAD_sf"/>
</dbReference>
<dbReference type="Pfam" id="PF00122">
    <property type="entry name" value="E1-E2_ATPase"/>
    <property type="match status" value="1"/>
</dbReference>
<evidence type="ECO:0000256" key="5">
    <source>
        <dbReference type="ARBA" id="ARBA00013555"/>
    </source>
</evidence>
<dbReference type="Pfam" id="PF00690">
    <property type="entry name" value="Cation_ATPase_N"/>
    <property type="match status" value="1"/>
</dbReference>
<evidence type="ECO:0000256" key="6">
    <source>
        <dbReference type="ARBA" id="ARBA00022475"/>
    </source>
</evidence>
<comment type="catalytic activity">
    <reaction evidence="17">
        <text>Mg(2+)(out) + ATP + H2O = Mg(2+)(in) + ADP + phosphate + H(+)</text>
        <dbReference type="Rhea" id="RHEA:10260"/>
        <dbReference type="ChEBI" id="CHEBI:15377"/>
        <dbReference type="ChEBI" id="CHEBI:15378"/>
        <dbReference type="ChEBI" id="CHEBI:18420"/>
        <dbReference type="ChEBI" id="CHEBI:30616"/>
        <dbReference type="ChEBI" id="CHEBI:43474"/>
        <dbReference type="ChEBI" id="CHEBI:456216"/>
        <dbReference type="EC" id="7.2.2.14"/>
    </reaction>
</comment>
<dbReference type="Gene3D" id="3.40.1110.10">
    <property type="entry name" value="Calcium-transporting ATPase, cytoplasmic domain N"/>
    <property type="match status" value="1"/>
</dbReference>
<keyword evidence="13" id="KW-1278">Translocase</keyword>
<dbReference type="InterPro" id="IPR023298">
    <property type="entry name" value="ATPase_P-typ_TM_dom_sf"/>
</dbReference>
<proteinExistence type="inferred from homology"/>
<feature type="transmembrane region" description="Helical" evidence="18">
    <location>
        <begin position="278"/>
        <end position="301"/>
    </location>
</feature>
<accession>A0A5B8UUY4</accession>
<dbReference type="InterPro" id="IPR004014">
    <property type="entry name" value="ATPase_P-typ_cation-transptr_N"/>
</dbReference>
<dbReference type="SUPFAM" id="SSF81665">
    <property type="entry name" value="Calcium ATPase, transmembrane domain M"/>
    <property type="match status" value="1"/>
</dbReference>
<evidence type="ECO:0000256" key="8">
    <source>
        <dbReference type="ARBA" id="ARBA00022553"/>
    </source>
</evidence>
<evidence type="ECO:0000256" key="10">
    <source>
        <dbReference type="ARBA" id="ARBA00022741"/>
    </source>
</evidence>
<comment type="function">
    <text evidence="1">Mediates magnesium influx to the cytosol.</text>
</comment>
<dbReference type="Proteomes" id="UP000321479">
    <property type="component" value="Chromosome"/>
</dbReference>
<keyword evidence="12" id="KW-0460">Magnesium</keyword>
<dbReference type="InterPro" id="IPR036412">
    <property type="entry name" value="HAD-like_sf"/>
</dbReference>
<keyword evidence="8" id="KW-0597">Phosphoprotein</keyword>
<comment type="subcellular location">
    <subcellularLocation>
        <location evidence="2">Cell inner membrane</location>
        <topology evidence="2">Multi-pass membrane protein</topology>
    </subcellularLocation>
</comment>
<dbReference type="AlphaFoldDB" id="A0A5B8UUY4"/>
<evidence type="ECO:0000256" key="9">
    <source>
        <dbReference type="ARBA" id="ARBA00022692"/>
    </source>
</evidence>
<dbReference type="SFLD" id="SFLDS00003">
    <property type="entry name" value="Haloacid_Dehalogenase"/>
    <property type="match status" value="1"/>
</dbReference>
<dbReference type="GO" id="GO:0016887">
    <property type="term" value="F:ATP hydrolysis activity"/>
    <property type="evidence" value="ECO:0007669"/>
    <property type="project" value="InterPro"/>
</dbReference>
<dbReference type="Gene3D" id="2.70.150.10">
    <property type="entry name" value="Calcium-transporting ATPase, cytoplasmic transduction domain A"/>
    <property type="match status" value="1"/>
</dbReference>
<dbReference type="SUPFAM" id="SSF81660">
    <property type="entry name" value="Metal cation-transporting ATPase, ATP-binding domain N"/>
    <property type="match status" value="1"/>
</dbReference>
<dbReference type="OrthoDB" id="9770315at2"/>
<dbReference type="PANTHER" id="PTHR42861">
    <property type="entry name" value="CALCIUM-TRANSPORTING ATPASE"/>
    <property type="match status" value="1"/>
</dbReference>
<reference evidence="20 21" key="1">
    <citation type="journal article" date="2017" name="Curr. Microbiol.">
        <title>Mucilaginibacter ginsenosidivorans sp. nov., Isolated from Soil of Ginseng Field.</title>
        <authorList>
            <person name="Kim M.M."/>
            <person name="Siddiqi M.Z."/>
            <person name="Im W.T."/>
        </authorList>
    </citation>
    <scope>NUCLEOTIDE SEQUENCE [LARGE SCALE GENOMIC DNA]</scope>
    <source>
        <strain evidence="20 21">Gsoil 3017</strain>
    </source>
</reference>
<keyword evidence="14 18" id="KW-1133">Transmembrane helix</keyword>
<keyword evidence="21" id="KW-1185">Reference proteome</keyword>
<name>A0A5B8UUY4_9SPHI</name>
<keyword evidence="9 18" id="KW-0812">Transmembrane</keyword>
<dbReference type="InterPro" id="IPR018303">
    <property type="entry name" value="ATPase_P-typ_P_site"/>
</dbReference>
<dbReference type="EC" id="7.2.2.14" evidence="4"/>
<dbReference type="InterPro" id="IPR044492">
    <property type="entry name" value="P_typ_ATPase_HD_dom"/>
</dbReference>
<dbReference type="PRINTS" id="PR01836">
    <property type="entry name" value="MGATPASE"/>
</dbReference>
<evidence type="ECO:0000259" key="19">
    <source>
        <dbReference type="SMART" id="SM00831"/>
    </source>
</evidence>
<evidence type="ECO:0000313" key="21">
    <source>
        <dbReference type="Proteomes" id="UP000321479"/>
    </source>
</evidence>
<dbReference type="GO" id="GO:0015444">
    <property type="term" value="F:P-type magnesium transporter activity"/>
    <property type="evidence" value="ECO:0007669"/>
    <property type="project" value="UniProtKB-EC"/>
</dbReference>
<dbReference type="KEGG" id="mgin:FRZ54_05930"/>
<dbReference type="SMART" id="SM00831">
    <property type="entry name" value="Cation_ATPase_N"/>
    <property type="match status" value="1"/>
</dbReference>
<evidence type="ECO:0000256" key="14">
    <source>
        <dbReference type="ARBA" id="ARBA00022989"/>
    </source>
</evidence>
<feature type="transmembrane region" description="Helical" evidence="18">
    <location>
        <begin position="86"/>
        <end position="105"/>
    </location>
</feature>
<keyword evidence="11" id="KW-0067">ATP-binding</keyword>
<gene>
    <name evidence="20" type="primary">mgtA</name>
    <name evidence="20" type="ORF">FRZ54_05930</name>
</gene>
<keyword evidence="7" id="KW-0997">Cell inner membrane</keyword>
<sequence>MDKKNQCSEPDHFWNLTPEQALNELSCGSDGLTGSEAANRLKIYGPNTIKPGHKSSTITLFLSQFKSPITLLLIAAALLSAGLGDVIDTVIILLIVMIGSILSFWQERGAANAIDELMKLVRLNCTVLRDGQKKEVPFEAAVPGDVIYLSAGDIIPADCLLLESQEIFIDEAAFTGETYPVEKRTGICAADTPLSKRSNTLFMGSHVISGKATALVIRTGTQTEFGKISSGLQARAPETDFERGIRRFGYMLMEITLLLVIIIFAINVYLHKPALDSLLFSLALAVGLTPQLLPAIISVNLSTGARRMARKQVIVKRLASIENFGSMQILCSDKTGTITEGKVKLKDALDISGVHSDRVLQYAWLNASLQQGFHNPVDEAISGAWHIVENPFVPVAEVPYDFIRKRLTIQVTDKKEDLIITKGALKAVLDVCDRAETADGIININGCKGGILKQYEQLSDAGFRTLGVAFKPWGAETKFTRNDEREMIFLGFIALFDPPKANVPETITKLNSLGVKLKIITGDNALVAKSLALQVGIKQPNILTGAQLLQMNNAALIHKAVRTDIFAEVEPNQKERIINMLKKAGFVVGFMGDGVNDAPALHTADVGISVDSAVDVAKQAAEIVLLSQSLDVLVDGIVEGRKTFTNTMKYIFMATSANFGNMFSMAGASLMMSFLPLLPKQILLTNLLTDFPEMAIATDKVDEANIMSPQKWDLGFVRRFMVIFGLLSSVFDYLTFGLLIYIMHANEKTFQTGWFTESVISAILIVLVVRTKLPFFKSLPGRLLSLATILVLVFVLSIPLLPLAGWLGFTRLPLSYYGWMLFIVAMYLFWAELAKRWFYRHMKKRRQN</sequence>
<comment type="similarity">
    <text evidence="3">Belongs to the cation transport ATPase (P-type) (TC 3.A.3) family. Type IIIB subfamily.</text>
</comment>
<evidence type="ECO:0000256" key="2">
    <source>
        <dbReference type="ARBA" id="ARBA00004429"/>
    </source>
</evidence>
<dbReference type="PROSITE" id="PS00154">
    <property type="entry name" value="ATPASE_E1_E2"/>
    <property type="match status" value="1"/>
</dbReference>
<feature type="transmembrane region" description="Helical" evidence="18">
    <location>
        <begin position="720"/>
        <end position="742"/>
    </location>
</feature>
<protein>
    <recommendedName>
        <fullName evidence="5">Magnesium-transporting ATPase, P-type 1</fullName>
        <ecNumber evidence="4">7.2.2.14</ecNumber>
    </recommendedName>
    <alternativeName>
        <fullName evidence="16">Mg(2+) transport ATPase, P-type 1</fullName>
    </alternativeName>
</protein>
<dbReference type="InterPro" id="IPR001757">
    <property type="entry name" value="P_typ_ATPase"/>
</dbReference>
<evidence type="ECO:0000256" key="1">
    <source>
        <dbReference type="ARBA" id="ARBA00003954"/>
    </source>
</evidence>
<keyword evidence="6" id="KW-1003">Cell membrane</keyword>
<dbReference type="InterPro" id="IPR006415">
    <property type="entry name" value="P-type_ATPase_IIIB"/>
</dbReference>
<evidence type="ECO:0000256" key="13">
    <source>
        <dbReference type="ARBA" id="ARBA00022967"/>
    </source>
</evidence>
<evidence type="ECO:0000256" key="11">
    <source>
        <dbReference type="ARBA" id="ARBA00022840"/>
    </source>
</evidence>
<evidence type="ECO:0000256" key="17">
    <source>
        <dbReference type="ARBA" id="ARBA00047295"/>
    </source>
</evidence>
<organism evidence="20 21">
    <name type="scientific">Mucilaginibacter ginsenosidivorans</name>
    <dbReference type="NCBI Taxonomy" id="398053"/>
    <lineage>
        <taxon>Bacteria</taxon>
        <taxon>Pseudomonadati</taxon>
        <taxon>Bacteroidota</taxon>
        <taxon>Sphingobacteriia</taxon>
        <taxon>Sphingobacteriales</taxon>
        <taxon>Sphingobacteriaceae</taxon>
        <taxon>Mucilaginibacter</taxon>
    </lineage>
</organism>
<feature type="domain" description="Cation-transporting P-type ATPase N-terminal" evidence="19">
    <location>
        <begin position="12"/>
        <end position="85"/>
    </location>
</feature>
<dbReference type="SFLD" id="SFLDG00002">
    <property type="entry name" value="C1.7:_P-type_atpase_like"/>
    <property type="match status" value="1"/>
</dbReference>
<dbReference type="EMBL" id="CP042436">
    <property type="protein sequence ID" value="QEC62141.1"/>
    <property type="molecule type" value="Genomic_DNA"/>
</dbReference>
<evidence type="ECO:0000256" key="16">
    <source>
        <dbReference type="ARBA" id="ARBA00029806"/>
    </source>
</evidence>
<feature type="transmembrane region" description="Helical" evidence="18">
    <location>
        <begin position="816"/>
        <end position="838"/>
    </location>
</feature>
<evidence type="ECO:0000313" key="20">
    <source>
        <dbReference type="EMBL" id="QEC62141.1"/>
    </source>
</evidence>
<dbReference type="GO" id="GO:0005886">
    <property type="term" value="C:plasma membrane"/>
    <property type="evidence" value="ECO:0007669"/>
    <property type="project" value="UniProtKB-SubCell"/>
</dbReference>
<dbReference type="SFLD" id="SFLDF00027">
    <property type="entry name" value="p-type_atpase"/>
    <property type="match status" value="1"/>
</dbReference>
<evidence type="ECO:0000256" key="7">
    <source>
        <dbReference type="ARBA" id="ARBA00022519"/>
    </source>
</evidence>
<dbReference type="NCBIfam" id="TIGR01524">
    <property type="entry name" value="ATPase-IIIB_Mg"/>
    <property type="match status" value="1"/>
</dbReference>
<dbReference type="GO" id="GO:0005524">
    <property type="term" value="F:ATP binding"/>
    <property type="evidence" value="ECO:0007669"/>
    <property type="project" value="UniProtKB-KW"/>
</dbReference>
<keyword evidence="10" id="KW-0547">Nucleotide-binding</keyword>
<evidence type="ECO:0000256" key="4">
    <source>
        <dbReference type="ARBA" id="ARBA00012786"/>
    </source>
</evidence>
<dbReference type="Gene3D" id="3.40.50.1000">
    <property type="entry name" value="HAD superfamily/HAD-like"/>
    <property type="match status" value="1"/>
</dbReference>
<dbReference type="InterPro" id="IPR006068">
    <property type="entry name" value="ATPase_P-typ_cation-transptr_C"/>
</dbReference>
<evidence type="ECO:0000256" key="18">
    <source>
        <dbReference type="SAM" id="Phobius"/>
    </source>
</evidence>
<evidence type="ECO:0000256" key="15">
    <source>
        <dbReference type="ARBA" id="ARBA00023136"/>
    </source>
</evidence>
<dbReference type="Pfam" id="PF13246">
    <property type="entry name" value="Cation_ATPase"/>
    <property type="match status" value="1"/>
</dbReference>
<dbReference type="NCBIfam" id="TIGR01494">
    <property type="entry name" value="ATPase_P-type"/>
    <property type="match status" value="2"/>
</dbReference>
<dbReference type="Pfam" id="PF00689">
    <property type="entry name" value="Cation_ATPase_C"/>
    <property type="match status" value="1"/>
</dbReference>
<evidence type="ECO:0000256" key="3">
    <source>
        <dbReference type="ARBA" id="ARBA00008746"/>
    </source>
</evidence>
<dbReference type="Gene3D" id="1.20.1110.10">
    <property type="entry name" value="Calcium-transporting ATPase, transmembrane domain"/>
    <property type="match status" value="1"/>
</dbReference>
<keyword evidence="15 18" id="KW-0472">Membrane</keyword>
<dbReference type="SUPFAM" id="SSF81653">
    <property type="entry name" value="Calcium ATPase, transduction domain A"/>
    <property type="match status" value="1"/>
</dbReference>
<evidence type="ECO:0000256" key="12">
    <source>
        <dbReference type="ARBA" id="ARBA00022842"/>
    </source>
</evidence>
<dbReference type="InterPro" id="IPR008250">
    <property type="entry name" value="ATPase_P-typ_transduc_dom_A_sf"/>
</dbReference>
<dbReference type="InterPro" id="IPR023299">
    <property type="entry name" value="ATPase_P-typ_cyto_dom_N"/>
</dbReference>
<feature type="transmembrane region" description="Helical" evidence="18">
    <location>
        <begin position="248"/>
        <end position="266"/>
    </location>
</feature>
<dbReference type="SUPFAM" id="SSF56784">
    <property type="entry name" value="HAD-like"/>
    <property type="match status" value="1"/>
</dbReference>
<dbReference type="RefSeq" id="WP_147030718.1">
    <property type="nucleotide sequence ID" value="NZ_CP042436.1"/>
</dbReference>
<feature type="transmembrane region" description="Helical" evidence="18">
    <location>
        <begin position="58"/>
        <end position="80"/>
    </location>
</feature>
<feature type="transmembrane region" description="Helical" evidence="18">
    <location>
        <begin position="783"/>
        <end position="804"/>
    </location>
</feature>